<comment type="caution">
    <text evidence="2">The sequence shown here is derived from an EMBL/GenBank/DDBJ whole genome shotgun (WGS) entry which is preliminary data.</text>
</comment>
<proteinExistence type="predicted"/>
<dbReference type="Pfam" id="PF24551">
    <property type="entry name" value="SH3_Rv0428c"/>
    <property type="match status" value="1"/>
</dbReference>
<evidence type="ECO:0000259" key="1">
    <source>
        <dbReference type="Pfam" id="PF24551"/>
    </source>
</evidence>
<name>A0ABW2BYS0_9PSEU</name>
<dbReference type="InterPro" id="IPR056934">
    <property type="entry name" value="SH3_Rv0428c"/>
</dbReference>
<organism evidence="2 3">
    <name type="scientific">Haloechinothrix salitolerans</name>
    <dbReference type="NCBI Taxonomy" id="926830"/>
    <lineage>
        <taxon>Bacteria</taxon>
        <taxon>Bacillati</taxon>
        <taxon>Actinomycetota</taxon>
        <taxon>Actinomycetes</taxon>
        <taxon>Pseudonocardiales</taxon>
        <taxon>Pseudonocardiaceae</taxon>
        <taxon>Haloechinothrix</taxon>
    </lineage>
</organism>
<gene>
    <name evidence="2" type="ORF">ACFQGD_12875</name>
</gene>
<evidence type="ECO:0000313" key="3">
    <source>
        <dbReference type="Proteomes" id="UP001596337"/>
    </source>
</evidence>
<feature type="domain" description="Histone acetyltransferase Rv0428c-like SH3" evidence="1">
    <location>
        <begin position="23"/>
        <end position="75"/>
    </location>
</feature>
<dbReference type="RefSeq" id="WP_345404449.1">
    <property type="nucleotide sequence ID" value="NZ_BAABLA010000118.1"/>
</dbReference>
<accession>A0ABW2BYS0</accession>
<keyword evidence="3" id="KW-1185">Reference proteome</keyword>
<sequence length="88" mass="10060">MPDDQQPHPRAGFRLTVSVTPEDVGQRVSLRRRTDDGKFTDVVGILERWDNSVIAVRRRDDQLVEFDADVLVAGKVVPQAPPRRRPRM</sequence>
<evidence type="ECO:0000313" key="2">
    <source>
        <dbReference type="EMBL" id="MFC6868033.1"/>
    </source>
</evidence>
<reference evidence="3" key="1">
    <citation type="journal article" date="2019" name="Int. J. Syst. Evol. Microbiol.">
        <title>The Global Catalogue of Microorganisms (GCM) 10K type strain sequencing project: providing services to taxonomists for standard genome sequencing and annotation.</title>
        <authorList>
            <consortium name="The Broad Institute Genomics Platform"/>
            <consortium name="The Broad Institute Genome Sequencing Center for Infectious Disease"/>
            <person name="Wu L."/>
            <person name="Ma J."/>
        </authorList>
    </citation>
    <scope>NUCLEOTIDE SEQUENCE [LARGE SCALE GENOMIC DNA]</scope>
    <source>
        <strain evidence="3">KCTC 32255</strain>
    </source>
</reference>
<dbReference type="Proteomes" id="UP001596337">
    <property type="component" value="Unassembled WGS sequence"/>
</dbReference>
<dbReference type="EMBL" id="JBHSXX010000001">
    <property type="protein sequence ID" value="MFC6868033.1"/>
    <property type="molecule type" value="Genomic_DNA"/>
</dbReference>
<protein>
    <recommendedName>
        <fullName evidence="1">Histone acetyltransferase Rv0428c-like SH3 domain-containing protein</fullName>
    </recommendedName>
</protein>